<dbReference type="AlphaFoldDB" id="A0A382NH30"/>
<sequence>NRTRARSDELAREIDGNVLAVDWSDREAALEEVGLLVNTTTLGMQGAAPLLMCLDRLPTDAVVTDIVYVPLETPLLIAAKRRGNMVVDGLGMLLYQAQPGFSSWFGQLPKVTAALRSHLNSG</sequence>
<protein>
    <submittedName>
        <fullName evidence="1">Uncharacterized protein</fullName>
    </submittedName>
</protein>
<dbReference type="PANTHER" id="PTHR21089:SF1">
    <property type="entry name" value="BIFUNCTIONAL 3-DEHYDROQUINATE DEHYDRATASE_SHIKIMATE DEHYDROGENASE, CHLOROPLASTIC"/>
    <property type="match status" value="1"/>
</dbReference>
<dbReference type="GO" id="GO:0050661">
    <property type="term" value="F:NADP binding"/>
    <property type="evidence" value="ECO:0007669"/>
    <property type="project" value="TreeGrafter"/>
</dbReference>
<dbReference type="GO" id="GO:0009423">
    <property type="term" value="P:chorismate biosynthetic process"/>
    <property type="evidence" value="ECO:0007669"/>
    <property type="project" value="TreeGrafter"/>
</dbReference>
<accession>A0A382NH30</accession>
<reference evidence="1" key="1">
    <citation type="submission" date="2018-05" db="EMBL/GenBank/DDBJ databases">
        <authorList>
            <person name="Lanie J.A."/>
            <person name="Ng W.-L."/>
            <person name="Kazmierczak K.M."/>
            <person name="Andrzejewski T.M."/>
            <person name="Davidsen T.M."/>
            <person name="Wayne K.J."/>
            <person name="Tettelin H."/>
            <person name="Glass J.I."/>
            <person name="Rusch D."/>
            <person name="Podicherti R."/>
            <person name="Tsui H.-C.T."/>
            <person name="Winkler M.E."/>
        </authorList>
    </citation>
    <scope>NUCLEOTIDE SEQUENCE</scope>
</reference>
<dbReference type="GO" id="GO:0005829">
    <property type="term" value="C:cytosol"/>
    <property type="evidence" value="ECO:0007669"/>
    <property type="project" value="TreeGrafter"/>
</dbReference>
<dbReference type="InterPro" id="IPR022893">
    <property type="entry name" value="Shikimate_DH_fam"/>
</dbReference>
<proteinExistence type="predicted"/>
<dbReference type="EMBL" id="UINC01100066">
    <property type="protein sequence ID" value="SVC59828.1"/>
    <property type="molecule type" value="Genomic_DNA"/>
</dbReference>
<evidence type="ECO:0000313" key="1">
    <source>
        <dbReference type="EMBL" id="SVC59828.1"/>
    </source>
</evidence>
<dbReference type="GO" id="GO:0004764">
    <property type="term" value="F:shikimate 3-dehydrogenase (NADP+) activity"/>
    <property type="evidence" value="ECO:0007669"/>
    <property type="project" value="InterPro"/>
</dbReference>
<name>A0A382NH30_9ZZZZ</name>
<feature type="non-terminal residue" evidence="1">
    <location>
        <position position="1"/>
    </location>
</feature>
<dbReference type="CDD" id="cd01065">
    <property type="entry name" value="NAD_bind_Shikimate_DH"/>
    <property type="match status" value="1"/>
</dbReference>
<dbReference type="Gene3D" id="3.40.50.720">
    <property type="entry name" value="NAD(P)-binding Rossmann-like Domain"/>
    <property type="match status" value="1"/>
</dbReference>
<gene>
    <name evidence="1" type="ORF">METZ01_LOCUS312682</name>
</gene>
<dbReference type="PANTHER" id="PTHR21089">
    <property type="entry name" value="SHIKIMATE DEHYDROGENASE"/>
    <property type="match status" value="1"/>
</dbReference>
<organism evidence="1">
    <name type="scientific">marine metagenome</name>
    <dbReference type="NCBI Taxonomy" id="408172"/>
    <lineage>
        <taxon>unclassified sequences</taxon>
        <taxon>metagenomes</taxon>
        <taxon>ecological metagenomes</taxon>
    </lineage>
</organism>
<dbReference type="GO" id="GO:0019632">
    <property type="term" value="P:shikimate metabolic process"/>
    <property type="evidence" value="ECO:0007669"/>
    <property type="project" value="TreeGrafter"/>
</dbReference>
<dbReference type="SUPFAM" id="SSF51735">
    <property type="entry name" value="NAD(P)-binding Rossmann-fold domains"/>
    <property type="match status" value="1"/>
</dbReference>
<dbReference type="InterPro" id="IPR036291">
    <property type="entry name" value="NAD(P)-bd_dom_sf"/>
</dbReference>